<sequence length="568" mass="63160">MEPATENRTGPITKPVMKSGSARRKNAMTGAVQAGITAAMADLAQTFTKSGTVQAGAAGSTPLHDWWARVSIVEGKMVAYACFPLCAVMCLSGRGGRGGGVHPSLSCSALRMSPPPPTNSAQWSSVASAPRESGGYVTRASIGVPCHMRTGGMPIRNAVAHARRGISLPLMCGPGRRDKCKLPVCNMRLCVGEHEVKCLSREPWCQVLSCSSGGAARFAWVRWHPVHRCVVWVADIVGVPRPFLALAERKQKTRSGYSIKIGNVAAAEEKNNIILVEEIEKHKCLYDPSVKGCSQKHTTDKAWHAVSTECKASDKWWVVCTIGYLRPPGHVVMKYQLLDTIQRQYPQLVPQPYEPTDTAFDFFTVKECKDKWKNIRTVFRRYLSTKPPSGSAAPIRKYYYLNDVLEIDKKNQWAICYRHHTKLKTRAAQMLLVRESLMLMSRYVRTKQEESHPQTTSGCSSQPTVNQLRRKRISTKRKTVSDELDSCMTEYFRSKIHKDGSDSSRADGQLLLSLQGDPQMKFHGRFLSVWAYPFADRPGGALETSLVSNWLLRAAEDSLPSVKSDSRR</sequence>
<keyword evidence="4" id="KW-1185">Reference proteome</keyword>
<evidence type="ECO:0000313" key="4">
    <source>
        <dbReference type="Proteomes" id="UP001159363"/>
    </source>
</evidence>
<protein>
    <recommendedName>
        <fullName evidence="2">MADF domain-containing protein</fullName>
    </recommendedName>
</protein>
<dbReference type="Pfam" id="PF10545">
    <property type="entry name" value="MADF_DNA_bdg"/>
    <property type="match status" value="1"/>
</dbReference>
<proteinExistence type="predicted"/>
<dbReference type="Proteomes" id="UP001159363">
    <property type="component" value="Chromosome 8"/>
</dbReference>
<reference evidence="3 4" key="1">
    <citation type="submission" date="2023-02" db="EMBL/GenBank/DDBJ databases">
        <title>LHISI_Scaffold_Assembly.</title>
        <authorList>
            <person name="Stuart O.P."/>
            <person name="Cleave R."/>
            <person name="Magrath M.J.L."/>
            <person name="Mikheyev A.S."/>
        </authorList>
    </citation>
    <scope>NUCLEOTIDE SEQUENCE [LARGE SCALE GENOMIC DNA]</scope>
    <source>
        <strain evidence="3">Daus_M_001</strain>
        <tissue evidence="3">Leg muscle</tissue>
    </source>
</reference>
<dbReference type="EMBL" id="JARBHB010000009">
    <property type="protein sequence ID" value="KAJ8875185.1"/>
    <property type="molecule type" value="Genomic_DNA"/>
</dbReference>
<organism evidence="3 4">
    <name type="scientific">Dryococelus australis</name>
    <dbReference type="NCBI Taxonomy" id="614101"/>
    <lineage>
        <taxon>Eukaryota</taxon>
        <taxon>Metazoa</taxon>
        <taxon>Ecdysozoa</taxon>
        <taxon>Arthropoda</taxon>
        <taxon>Hexapoda</taxon>
        <taxon>Insecta</taxon>
        <taxon>Pterygota</taxon>
        <taxon>Neoptera</taxon>
        <taxon>Polyneoptera</taxon>
        <taxon>Phasmatodea</taxon>
        <taxon>Verophasmatodea</taxon>
        <taxon>Anareolatae</taxon>
        <taxon>Phasmatidae</taxon>
        <taxon>Eurycanthinae</taxon>
        <taxon>Dryococelus</taxon>
    </lineage>
</organism>
<name>A0ABQ9GT29_9NEOP</name>
<feature type="compositionally biased region" description="Polar residues" evidence="1">
    <location>
        <begin position="453"/>
        <end position="467"/>
    </location>
</feature>
<gene>
    <name evidence="3" type="ORF">PR048_023080</name>
</gene>
<feature type="region of interest" description="Disordered" evidence="1">
    <location>
        <begin position="1"/>
        <end position="25"/>
    </location>
</feature>
<comment type="caution">
    <text evidence="3">The sequence shown here is derived from an EMBL/GenBank/DDBJ whole genome shotgun (WGS) entry which is preliminary data.</text>
</comment>
<accession>A0ABQ9GT29</accession>
<feature type="domain" description="MADF" evidence="2">
    <location>
        <begin position="275"/>
        <end position="312"/>
    </location>
</feature>
<evidence type="ECO:0000313" key="3">
    <source>
        <dbReference type="EMBL" id="KAJ8875185.1"/>
    </source>
</evidence>
<feature type="compositionally biased region" description="Polar residues" evidence="1">
    <location>
        <begin position="1"/>
        <end position="10"/>
    </location>
</feature>
<evidence type="ECO:0000256" key="1">
    <source>
        <dbReference type="SAM" id="MobiDB-lite"/>
    </source>
</evidence>
<evidence type="ECO:0000259" key="2">
    <source>
        <dbReference type="Pfam" id="PF10545"/>
    </source>
</evidence>
<feature type="region of interest" description="Disordered" evidence="1">
    <location>
        <begin position="447"/>
        <end position="470"/>
    </location>
</feature>
<dbReference type="InterPro" id="IPR006578">
    <property type="entry name" value="MADF-dom"/>
</dbReference>